<keyword evidence="3" id="KW-1185">Reference proteome</keyword>
<dbReference type="AlphaFoldDB" id="A0A9W8DYB1"/>
<proteinExistence type="predicted"/>
<feature type="non-terminal residue" evidence="2">
    <location>
        <position position="1"/>
    </location>
</feature>
<feature type="region of interest" description="Disordered" evidence="1">
    <location>
        <begin position="1"/>
        <end position="57"/>
    </location>
</feature>
<reference evidence="2" key="1">
    <citation type="submission" date="2022-07" db="EMBL/GenBank/DDBJ databases">
        <title>Phylogenomic reconstructions and comparative analyses of Kickxellomycotina fungi.</title>
        <authorList>
            <person name="Reynolds N.K."/>
            <person name="Stajich J.E."/>
            <person name="Barry K."/>
            <person name="Grigoriev I.V."/>
            <person name="Crous P."/>
            <person name="Smith M.E."/>
        </authorList>
    </citation>
    <scope>NUCLEOTIDE SEQUENCE</scope>
    <source>
        <strain evidence="2">RSA 1196</strain>
    </source>
</reference>
<feature type="compositionally biased region" description="Polar residues" evidence="1">
    <location>
        <begin position="1"/>
        <end position="15"/>
    </location>
</feature>
<protein>
    <submittedName>
        <fullName evidence="2">Uncharacterized protein</fullName>
    </submittedName>
</protein>
<sequence>GLASSLNAAVTSSAQAGPAMDATADNKGMLQDESGGGLNKQGNVSLSTPQGSATATTAGLELDHSAFLNPNFDLSNLDINALLGENMNPDLFEGSNSLFPLPDNASIDFSFNDAQDFQNFINHS</sequence>
<evidence type="ECO:0000256" key="1">
    <source>
        <dbReference type="SAM" id="MobiDB-lite"/>
    </source>
</evidence>
<comment type="caution">
    <text evidence="2">The sequence shown here is derived from an EMBL/GenBank/DDBJ whole genome shotgun (WGS) entry which is preliminary data.</text>
</comment>
<feature type="non-terminal residue" evidence="2">
    <location>
        <position position="124"/>
    </location>
</feature>
<organism evidence="2 3">
    <name type="scientific">Dispira parvispora</name>
    <dbReference type="NCBI Taxonomy" id="1520584"/>
    <lineage>
        <taxon>Eukaryota</taxon>
        <taxon>Fungi</taxon>
        <taxon>Fungi incertae sedis</taxon>
        <taxon>Zoopagomycota</taxon>
        <taxon>Kickxellomycotina</taxon>
        <taxon>Dimargaritomycetes</taxon>
        <taxon>Dimargaritales</taxon>
        <taxon>Dimargaritaceae</taxon>
        <taxon>Dispira</taxon>
    </lineage>
</organism>
<evidence type="ECO:0000313" key="3">
    <source>
        <dbReference type="Proteomes" id="UP001150925"/>
    </source>
</evidence>
<dbReference type="EMBL" id="JANBPY010003921">
    <property type="protein sequence ID" value="KAJ1949746.1"/>
    <property type="molecule type" value="Genomic_DNA"/>
</dbReference>
<name>A0A9W8DYB1_9FUNG</name>
<gene>
    <name evidence="2" type="ORF">IWQ62_006684</name>
</gene>
<dbReference type="Proteomes" id="UP001150925">
    <property type="component" value="Unassembled WGS sequence"/>
</dbReference>
<evidence type="ECO:0000313" key="2">
    <source>
        <dbReference type="EMBL" id="KAJ1949746.1"/>
    </source>
</evidence>
<accession>A0A9W8DYB1</accession>
<feature type="compositionally biased region" description="Polar residues" evidence="1">
    <location>
        <begin position="40"/>
        <end position="57"/>
    </location>
</feature>